<dbReference type="AlphaFoldDB" id="A0A7I8IVP8"/>
<evidence type="ECO:0000313" key="1">
    <source>
        <dbReference type="EMBL" id="CAA2621981.1"/>
    </source>
</evidence>
<proteinExistence type="predicted"/>
<dbReference type="CDD" id="cd09272">
    <property type="entry name" value="RNase_HI_RT_Ty1"/>
    <property type="match status" value="1"/>
</dbReference>
<accession>A0A7I8IVP8</accession>
<gene>
    <name evidence="1" type="ORF">SI7747_06008048</name>
    <name evidence="2" type="ORF">SI8410_06008691</name>
</gene>
<dbReference type="PANTHER" id="PTHR11439">
    <property type="entry name" value="GAG-POL-RELATED RETROTRANSPOSON"/>
    <property type="match status" value="1"/>
</dbReference>
<dbReference type="Proteomes" id="UP000663760">
    <property type="component" value="Chromosome 6"/>
</dbReference>
<dbReference type="EMBL" id="LR743593">
    <property type="protein sequence ID" value="CAA2621981.1"/>
    <property type="molecule type" value="Genomic_DNA"/>
</dbReference>
<dbReference type="EMBL" id="LR746269">
    <property type="protein sequence ID" value="CAA7398026.1"/>
    <property type="molecule type" value="Genomic_DNA"/>
</dbReference>
<name>A0A7I8IVP8_SPIIN</name>
<protein>
    <submittedName>
        <fullName evidence="1">Uncharacterized protein</fullName>
    </submittedName>
</protein>
<sequence>MYQRLIRRLIYPISLLSQFMHQPTKSHLYAAYQVLHYLKGTPGKDILFKRGDKLTVEMYTDANYAGSLLDRQSTSGLMMFMRGNLVTWRSKKHNVVARSSPEVEFRALVHEICELLWVKILLTNLKIPISCPMKLYCDNKSAINLEHNLIQHAYYCKDMKTF</sequence>
<dbReference type="OrthoDB" id="443140at2759"/>
<organism evidence="1">
    <name type="scientific">Spirodela intermedia</name>
    <name type="common">Intermediate duckweed</name>
    <dbReference type="NCBI Taxonomy" id="51605"/>
    <lineage>
        <taxon>Eukaryota</taxon>
        <taxon>Viridiplantae</taxon>
        <taxon>Streptophyta</taxon>
        <taxon>Embryophyta</taxon>
        <taxon>Tracheophyta</taxon>
        <taxon>Spermatophyta</taxon>
        <taxon>Magnoliopsida</taxon>
        <taxon>Liliopsida</taxon>
        <taxon>Araceae</taxon>
        <taxon>Lemnoideae</taxon>
        <taxon>Spirodela</taxon>
    </lineage>
</organism>
<evidence type="ECO:0000313" key="2">
    <source>
        <dbReference type="EMBL" id="CAA7398026.1"/>
    </source>
</evidence>
<evidence type="ECO:0000313" key="3">
    <source>
        <dbReference type="Proteomes" id="UP000663760"/>
    </source>
</evidence>
<dbReference type="PANTHER" id="PTHR11439:SF470">
    <property type="entry name" value="CYSTEINE-RICH RLK (RECEPTOR-LIKE PROTEIN KINASE) 8"/>
    <property type="match status" value="1"/>
</dbReference>
<keyword evidence="3" id="KW-1185">Reference proteome</keyword>
<reference evidence="1" key="1">
    <citation type="submission" date="2019-12" db="EMBL/GenBank/DDBJ databases">
        <authorList>
            <person name="Scholz U."/>
            <person name="Mascher M."/>
            <person name="Fiebig A."/>
        </authorList>
    </citation>
    <scope>NUCLEOTIDE SEQUENCE</scope>
</reference>